<evidence type="ECO:0000313" key="3">
    <source>
        <dbReference type="Proteomes" id="UP000699462"/>
    </source>
</evidence>
<name>A0A8T0DCH7_9TREM</name>
<evidence type="ECO:0000256" key="1">
    <source>
        <dbReference type="SAM" id="MobiDB-lite"/>
    </source>
</evidence>
<organism evidence="2 3">
    <name type="scientific">Paragonimus westermani</name>
    <dbReference type="NCBI Taxonomy" id="34504"/>
    <lineage>
        <taxon>Eukaryota</taxon>
        <taxon>Metazoa</taxon>
        <taxon>Spiralia</taxon>
        <taxon>Lophotrochozoa</taxon>
        <taxon>Platyhelminthes</taxon>
        <taxon>Trematoda</taxon>
        <taxon>Digenea</taxon>
        <taxon>Plagiorchiida</taxon>
        <taxon>Troglotremata</taxon>
        <taxon>Troglotrematidae</taxon>
        <taxon>Paragonimus</taxon>
    </lineage>
</organism>
<feature type="non-terminal residue" evidence="2">
    <location>
        <position position="63"/>
    </location>
</feature>
<gene>
    <name evidence="2" type="ORF">P879_12065</name>
</gene>
<protein>
    <submittedName>
        <fullName evidence="2">Uncharacterized protein</fullName>
    </submittedName>
</protein>
<keyword evidence="3" id="KW-1185">Reference proteome</keyword>
<reference evidence="2 3" key="1">
    <citation type="submission" date="2019-07" db="EMBL/GenBank/DDBJ databases">
        <title>Annotation for the trematode Paragonimus westermani.</title>
        <authorList>
            <person name="Choi Y.-J."/>
        </authorList>
    </citation>
    <scope>NUCLEOTIDE SEQUENCE [LARGE SCALE GENOMIC DNA]</scope>
    <source>
        <strain evidence="2">180907_Pwestermani</strain>
    </source>
</reference>
<evidence type="ECO:0000313" key="2">
    <source>
        <dbReference type="EMBL" id="KAF8565142.1"/>
    </source>
</evidence>
<proteinExistence type="predicted"/>
<dbReference type="AlphaFoldDB" id="A0A8T0DCH7"/>
<feature type="region of interest" description="Disordered" evidence="1">
    <location>
        <begin position="36"/>
        <end position="63"/>
    </location>
</feature>
<sequence length="63" mass="7074">MRVDHVMISETALRCIIDCLLIFGFRPFHEAKVRPNARVSPTDEAAVINEGDADDDRDDDDVS</sequence>
<feature type="compositionally biased region" description="Acidic residues" evidence="1">
    <location>
        <begin position="51"/>
        <end position="63"/>
    </location>
</feature>
<dbReference type="Proteomes" id="UP000699462">
    <property type="component" value="Unassembled WGS sequence"/>
</dbReference>
<comment type="caution">
    <text evidence="2">The sequence shown here is derived from an EMBL/GenBank/DDBJ whole genome shotgun (WGS) entry which is preliminary data.</text>
</comment>
<accession>A0A8T0DCH7</accession>
<dbReference type="OrthoDB" id="10382194at2759"/>
<dbReference type="EMBL" id="JTDF01007258">
    <property type="protein sequence ID" value="KAF8565142.1"/>
    <property type="molecule type" value="Genomic_DNA"/>
</dbReference>